<keyword evidence="2" id="KW-0121">Carboxypeptidase</keyword>
<evidence type="ECO:0000256" key="4">
    <source>
        <dbReference type="ARBA" id="ARBA00022676"/>
    </source>
</evidence>
<dbReference type="InterPro" id="IPR023346">
    <property type="entry name" value="Lysozyme-like_dom_sf"/>
</dbReference>
<dbReference type="Gene3D" id="3.40.710.10">
    <property type="entry name" value="DD-peptidase/beta-lactamase superfamily"/>
    <property type="match status" value="1"/>
</dbReference>
<dbReference type="Pfam" id="PF00912">
    <property type="entry name" value="Transgly"/>
    <property type="match status" value="1"/>
</dbReference>
<keyword evidence="11" id="KW-1185">Reference proteome</keyword>
<keyword evidence="6" id="KW-0511">Multifunctional enzyme</keyword>
<comment type="catalytic activity">
    <reaction evidence="8">
        <text>[GlcNAc-(1-&gt;4)-Mur2Ac(oyl-L-Ala-gamma-D-Glu-L-Lys-D-Ala-D-Ala)](n)-di-trans,octa-cis-undecaprenyl diphosphate + beta-D-GlcNAc-(1-&gt;4)-Mur2Ac(oyl-L-Ala-gamma-D-Glu-L-Lys-D-Ala-D-Ala)-di-trans,octa-cis-undecaprenyl diphosphate = [GlcNAc-(1-&gt;4)-Mur2Ac(oyl-L-Ala-gamma-D-Glu-L-Lys-D-Ala-D-Ala)](n+1)-di-trans,octa-cis-undecaprenyl diphosphate + di-trans,octa-cis-undecaprenyl diphosphate + H(+)</text>
        <dbReference type="Rhea" id="RHEA:23708"/>
        <dbReference type="Rhea" id="RHEA-COMP:9602"/>
        <dbReference type="Rhea" id="RHEA-COMP:9603"/>
        <dbReference type="ChEBI" id="CHEBI:15378"/>
        <dbReference type="ChEBI" id="CHEBI:58405"/>
        <dbReference type="ChEBI" id="CHEBI:60033"/>
        <dbReference type="ChEBI" id="CHEBI:78435"/>
        <dbReference type="EC" id="2.4.99.28"/>
    </reaction>
</comment>
<evidence type="ECO:0000256" key="1">
    <source>
        <dbReference type="ARBA" id="ARBA00004752"/>
    </source>
</evidence>
<evidence type="ECO:0000256" key="8">
    <source>
        <dbReference type="ARBA" id="ARBA00049902"/>
    </source>
</evidence>
<dbReference type="GO" id="GO:0004180">
    <property type="term" value="F:carboxypeptidase activity"/>
    <property type="evidence" value="ECO:0007669"/>
    <property type="project" value="UniProtKB-KW"/>
</dbReference>
<comment type="pathway">
    <text evidence="1">Cell wall biogenesis; peptidoglycan biosynthesis.</text>
</comment>
<dbReference type="AlphaFoldDB" id="A0A1Y6B6X4"/>
<evidence type="ECO:0000256" key="6">
    <source>
        <dbReference type="ARBA" id="ARBA00023268"/>
    </source>
</evidence>
<keyword evidence="3" id="KW-0645">Protease</keyword>
<dbReference type="GO" id="GO:0008955">
    <property type="term" value="F:peptidoglycan glycosyltransferase activity"/>
    <property type="evidence" value="ECO:0007669"/>
    <property type="project" value="UniProtKB-EC"/>
</dbReference>
<evidence type="ECO:0000256" key="5">
    <source>
        <dbReference type="ARBA" id="ARBA00022679"/>
    </source>
</evidence>
<dbReference type="InterPro" id="IPR050396">
    <property type="entry name" value="Glycosyltr_51/Transpeptidase"/>
</dbReference>
<evidence type="ECO:0000256" key="3">
    <source>
        <dbReference type="ARBA" id="ARBA00022670"/>
    </source>
</evidence>
<dbReference type="OrthoDB" id="9766909at2"/>
<organism evidence="10 11">
    <name type="scientific">Pseudobacteriovorax antillogorgiicola</name>
    <dbReference type="NCBI Taxonomy" id="1513793"/>
    <lineage>
        <taxon>Bacteria</taxon>
        <taxon>Pseudomonadati</taxon>
        <taxon>Bdellovibrionota</taxon>
        <taxon>Oligoflexia</taxon>
        <taxon>Oligoflexales</taxon>
        <taxon>Pseudobacteriovoracaceae</taxon>
        <taxon>Pseudobacteriovorax</taxon>
    </lineage>
</organism>
<dbReference type="Proteomes" id="UP000192907">
    <property type="component" value="Unassembled WGS sequence"/>
</dbReference>
<dbReference type="EMBL" id="FWZT01000001">
    <property type="protein sequence ID" value="SME88415.1"/>
    <property type="molecule type" value="Genomic_DNA"/>
</dbReference>
<dbReference type="RefSeq" id="WP_132314714.1">
    <property type="nucleotide sequence ID" value="NZ_FWZT01000001.1"/>
</dbReference>
<gene>
    <name evidence="10" type="ORF">SAMN06296036_101153</name>
</gene>
<name>A0A1Y6B6X4_9BACT</name>
<proteinExistence type="predicted"/>
<evidence type="ECO:0000313" key="10">
    <source>
        <dbReference type="EMBL" id="SME88415.1"/>
    </source>
</evidence>
<dbReference type="GO" id="GO:0030288">
    <property type="term" value="C:outer membrane-bounded periplasmic space"/>
    <property type="evidence" value="ECO:0007669"/>
    <property type="project" value="TreeGrafter"/>
</dbReference>
<evidence type="ECO:0000259" key="9">
    <source>
        <dbReference type="Pfam" id="PF00912"/>
    </source>
</evidence>
<dbReference type="SUPFAM" id="SSF56601">
    <property type="entry name" value="beta-lactamase/transpeptidase-like"/>
    <property type="match status" value="1"/>
</dbReference>
<dbReference type="Gene3D" id="1.10.3810.10">
    <property type="entry name" value="Biosynthetic peptidoglycan transglycosylase-like"/>
    <property type="match status" value="1"/>
</dbReference>
<keyword evidence="5" id="KW-0808">Transferase</keyword>
<dbReference type="EC" id="2.4.99.28" evidence="7"/>
<dbReference type="SUPFAM" id="SSF53955">
    <property type="entry name" value="Lysozyme-like"/>
    <property type="match status" value="1"/>
</dbReference>
<dbReference type="InterPro" id="IPR012338">
    <property type="entry name" value="Beta-lactam/transpept-like"/>
</dbReference>
<accession>A0A1Y6B6X4</accession>
<dbReference type="PANTHER" id="PTHR32282:SF33">
    <property type="entry name" value="PEPTIDOGLYCAN GLYCOSYLTRANSFERASE"/>
    <property type="match status" value="1"/>
</dbReference>
<dbReference type="InterPro" id="IPR036950">
    <property type="entry name" value="PBP_transglycosylase"/>
</dbReference>
<keyword evidence="3" id="KW-0378">Hydrolase</keyword>
<feature type="domain" description="Glycosyl transferase family 51" evidence="9">
    <location>
        <begin position="63"/>
        <end position="230"/>
    </location>
</feature>
<keyword evidence="4" id="KW-0328">Glycosyltransferase</keyword>
<evidence type="ECO:0000313" key="11">
    <source>
        <dbReference type="Proteomes" id="UP000192907"/>
    </source>
</evidence>
<dbReference type="GO" id="GO:0009252">
    <property type="term" value="P:peptidoglycan biosynthetic process"/>
    <property type="evidence" value="ECO:0007669"/>
    <property type="project" value="TreeGrafter"/>
</dbReference>
<protein>
    <recommendedName>
        <fullName evidence="7">peptidoglycan glycosyltransferase</fullName>
        <ecNumber evidence="7">2.4.99.28</ecNumber>
    </recommendedName>
</protein>
<sequence>MTTRLTIVALISLAIIIPVLCVSWGYRLWKSDLSLQKAFSLEPKYGVLVLDRNDEILGHRGLRRHRAPSLKELPLHVPAAFISAEDRYFYEHHGFSWRGMLRSAWVNLMAMRFKQGGSTITQQLVRNIIERREKTLSRKVSEIVMAIFLERQLDKPSILSLYLDRIYFGSGFHGLGAAAQGYFGKPAKDLSIAESALLAAIVKAPARYALDDERSYRRAIDRQRYVLRRMLEDEWIKQEDYHQALAEAPRVQSLQARWQTHGFSVDWAVLQGSRLGFDSGQDRSLTIQTTIDRSLQEELFSRLKRISKGQPPDLEFACMVLDSKTSETLAVLGSRSYNQSQFNRSYQSRRAVGGLMLPLLRGIGLKFNISFPFSNASSFDSWQVEQGQLPFEAGAALSQVGLGTLRQELLRLKWPHRLADWSFVLGFQALSLEEVLSYFSAFRTGQYRRPYLIRQIAYDSSQVFQKRHRSVAIYGNQRAKLFKRYIAMSSPAWLKGAPTPAIAAITDDRQNAWLLLLGKRFLLGLWVGVDSGQGGHSPDLFREVLTSAHRELSKIITGESFGEDSSKEGLHFFWSRELSSKDNDVFLPQIARSKAFGRERHRSSL</sequence>
<evidence type="ECO:0000256" key="2">
    <source>
        <dbReference type="ARBA" id="ARBA00022645"/>
    </source>
</evidence>
<evidence type="ECO:0000256" key="7">
    <source>
        <dbReference type="ARBA" id="ARBA00044770"/>
    </source>
</evidence>
<dbReference type="GO" id="GO:0006508">
    <property type="term" value="P:proteolysis"/>
    <property type="evidence" value="ECO:0007669"/>
    <property type="project" value="UniProtKB-KW"/>
</dbReference>
<dbReference type="STRING" id="1513793.SAMN06296036_101153"/>
<dbReference type="PANTHER" id="PTHR32282">
    <property type="entry name" value="BINDING PROTEIN TRANSPEPTIDASE, PUTATIVE-RELATED"/>
    <property type="match status" value="1"/>
</dbReference>
<dbReference type="InterPro" id="IPR001264">
    <property type="entry name" value="Glyco_trans_51"/>
</dbReference>
<reference evidence="11" key="1">
    <citation type="submission" date="2017-04" db="EMBL/GenBank/DDBJ databases">
        <authorList>
            <person name="Varghese N."/>
            <person name="Submissions S."/>
        </authorList>
    </citation>
    <scope>NUCLEOTIDE SEQUENCE [LARGE SCALE GENOMIC DNA]</scope>
    <source>
        <strain evidence="11">RKEM611</strain>
    </source>
</reference>